<proteinExistence type="predicted"/>
<accession>A0A179HEP1</accession>
<reference evidence="1 2" key="1">
    <citation type="submission" date="2016-02" db="EMBL/GenBank/DDBJ databases">
        <title>Biosynthesis of antibiotic leucinostatins and their inhibition on Phytophthora in bio-control Purpureocillium lilacinum.</title>
        <authorList>
            <person name="Wang G."/>
            <person name="Liu Z."/>
            <person name="Lin R."/>
            <person name="Li E."/>
            <person name="Mao Z."/>
            <person name="Ling J."/>
            <person name="Yin W."/>
            <person name="Xie B."/>
        </authorList>
    </citation>
    <scope>NUCLEOTIDE SEQUENCE [LARGE SCALE GENOMIC DNA]</scope>
    <source>
        <strain evidence="1">PLFJ-1</strain>
    </source>
</reference>
<gene>
    <name evidence="1" type="ORF">VFPFJ_06959</name>
</gene>
<sequence length="324" mass="34929">MKRHGAGVSLRDSAPLSVSELARWRPPAGPGIPVGPTRVLAALDVWHFAGLAGAGAGERGLCRIVRYRYSGLASIRLVWSSGRVMFICPLAIGPWCARTFPLALSCPSCRVLHVPTCWSRPLREPGAPPRYSDGPRPDDALFFSALMQQRRQSHAKCLRSRSALLVRTAAAAAVPAVSPERCTFRPVPHPFFTRPSPPEWMSEWAALGRAATSCTGPGPECSRHPGIPAYLGIVGTFEESRPARLEAGSRCFGPDAGGSSGWDEVRRSSGHCWVSGDGMAGRLAGRLAWRERMDGEDGMVIPACMKPVPSRVVWELVCVLQSGE</sequence>
<dbReference type="Proteomes" id="UP000078340">
    <property type="component" value="Unassembled WGS sequence"/>
</dbReference>
<dbReference type="EMBL" id="LSBI01000006">
    <property type="protein sequence ID" value="OAQ88494.1"/>
    <property type="molecule type" value="Genomic_DNA"/>
</dbReference>
<name>A0A179HEP1_PURLI</name>
<evidence type="ECO:0000313" key="1">
    <source>
        <dbReference type="EMBL" id="OAQ88494.1"/>
    </source>
</evidence>
<dbReference type="AlphaFoldDB" id="A0A179HEP1"/>
<evidence type="ECO:0000313" key="2">
    <source>
        <dbReference type="Proteomes" id="UP000078340"/>
    </source>
</evidence>
<comment type="caution">
    <text evidence="1">The sequence shown here is derived from an EMBL/GenBank/DDBJ whole genome shotgun (WGS) entry which is preliminary data.</text>
</comment>
<protein>
    <submittedName>
        <fullName evidence="1">Uncharacterized protein</fullName>
    </submittedName>
</protein>
<organism evidence="1 2">
    <name type="scientific">Purpureocillium lilacinum</name>
    <name type="common">Paecilomyces lilacinus</name>
    <dbReference type="NCBI Taxonomy" id="33203"/>
    <lineage>
        <taxon>Eukaryota</taxon>
        <taxon>Fungi</taxon>
        <taxon>Dikarya</taxon>
        <taxon>Ascomycota</taxon>
        <taxon>Pezizomycotina</taxon>
        <taxon>Sordariomycetes</taxon>
        <taxon>Hypocreomycetidae</taxon>
        <taxon>Hypocreales</taxon>
        <taxon>Ophiocordycipitaceae</taxon>
        <taxon>Purpureocillium</taxon>
    </lineage>
</organism>